<keyword evidence="1" id="KW-0472">Membrane</keyword>
<name>A0A650EMF6_9FIRM</name>
<keyword evidence="1" id="KW-0812">Transmembrane</keyword>
<accession>A0A650EMF6</accession>
<sequence length="226" mass="25615">MNAKVSILKLRDMYEKLKTKRQHILVLGGIFFVMLFVPVLPVQILAELAFLGWLIGWAAHVLKEEKIASSDSQLLLKHLVTATLKSMVQQPEWEWQENENADISLAKLESGEKTTVILPGDPQYDEADIRRNPDSSLSVMLHNKVLEWYESTGKKQIDDLCFENSSHGRSETLLTPQQLSGLPNRFDLKRLCAILWDDNYQAALSKDGITLSLSFEDSDCEVNENA</sequence>
<dbReference type="EMBL" id="MN577573">
    <property type="protein sequence ID" value="QGT50930.1"/>
    <property type="molecule type" value="Genomic_DNA"/>
</dbReference>
<reference evidence="2" key="1">
    <citation type="journal article" date="2020" name="J. ISSAAS">
        <title>Lactobacilli and other gastrointestinal microbiota of Peromyscus leucopus, reservoir host for agents of Lyme disease and other zoonoses in North America.</title>
        <authorList>
            <person name="Milovic A."/>
            <person name="Bassam K."/>
            <person name="Shao H."/>
            <person name="Chatzistamou I."/>
            <person name="Tufts D.M."/>
            <person name="Diuk-Wasser M."/>
            <person name="Barbour A.G."/>
        </authorList>
    </citation>
    <scope>NUCLEOTIDE SEQUENCE</scope>
    <source>
        <strain evidence="2">LL40</strain>
    </source>
</reference>
<protein>
    <submittedName>
        <fullName evidence="2">Uncharacterized protein</fullName>
    </submittedName>
</protein>
<keyword evidence="1" id="KW-1133">Transmembrane helix</keyword>
<evidence type="ECO:0000313" key="2">
    <source>
        <dbReference type="EMBL" id="QGT50930.1"/>
    </source>
</evidence>
<gene>
    <name evidence="2" type="ORF">Firmicute1046_0060</name>
</gene>
<feature type="transmembrane region" description="Helical" evidence="1">
    <location>
        <begin position="21"/>
        <end position="38"/>
    </location>
</feature>
<dbReference type="AlphaFoldDB" id="A0A650EMF6"/>
<organism evidence="2">
    <name type="scientific">uncultured Bacillota bacterium</name>
    <dbReference type="NCBI Taxonomy" id="344338"/>
    <lineage>
        <taxon>Bacteria</taxon>
        <taxon>Bacillati</taxon>
        <taxon>Bacillota</taxon>
        <taxon>environmental samples</taxon>
    </lineage>
</organism>
<proteinExistence type="predicted"/>
<evidence type="ECO:0000256" key="1">
    <source>
        <dbReference type="SAM" id="Phobius"/>
    </source>
</evidence>